<keyword evidence="1" id="KW-0560">Oxidoreductase</keyword>
<sequence length="235" mass="25342">MTMQISELTQSLAVFEHWQQQALNQRVEIVKRWASLLSQRSTDWAEAVAMINLQCQQATALIGQTQSLPGPTGESNELYCVGRGSFLLSGDEQANSVALLGLISAALVAGNTIICSVHPKADCQLELALSDLLRAGCPDRVAIYTAYETAEALAKQPALAGVALVGAHHTCQRFNLLLAEREGQIAQLIYEGDLQDYSLLSEPTLCLRFITERTRTINITAVGGNASLLELGSAE</sequence>
<name>A0ABQ1HZ15_9ALTE</name>
<evidence type="ECO:0000313" key="3">
    <source>
        <dbReference type="Proteomes" id="UP000651977"/>
    </source>
</evidence>
<dbReference type="InterPro" id="IPR016162">
    <property type="entry name" value="Ald_DH_N"/>
</dbReference>
<evidence type="ECO:0000256" key="1">
    <source>
        <dbReference type="ARBA" id="ARBA00023002"/>
    </source>
</evidence>
<proteinExistence type="predicted"/>
<accession>A0ABQ1HZ15</accession>
<dbReference type="RefSeq" id="WP_055734801.1">
    <property type="nucleotide sequence ID" value="NZ_BMDY01000006.1"/>
</dbReference>
<dbReference type="InterPro" id="IPR016161">
    <property type="entry name" value="Ald_DH/histidinol_DH"/>
</dbReference>
<protein>
    <submittedName>
        <fullName evidence="2">1-pyrroline-5-carboxylate dehydrogenase</fullName>
    </submittedName>
</protein>
<gene>
    <name evidence="2" type="ORF">GCM10007414_12410</name>
</gene>
<dbReference type="EMBL" id="BMDY01000006">
    <property type="protein sequence ID" value="GGB00761.1"/>
    <property type="molecule type" value="Genomic_DNA"/>
</dbReference>
<dbReference type="SUPFAM" id="SSF53720">
    <property type="entry name" value="ALDH-like"/>
    <property type="match status" value="1"/>
</dbReference>
<dbReference type="Proteomes" id="UP000651977">
    <property type="component" value="Unassembled WGS sequence"/>
</dbReference>
<dbReference type="Gene3D" id="3.40.605.10">
    <property type="entry name" value="Aldehyde Dehydrogenase, Chain A, domain 1"/>
    <property type="match status" value="1"/>
</dbReference>
<comment type="caution">
    <text evidence="2">The sequence shown here is derived from an EMBL/GenBank/DDBJ whole genome shotgun (WGS) entry which is preliminary data.</text>
</comment>
<organism evidence="2 3">
    <name type="scientific">Agarivorans gilvus</name>
    <dbReference type="NCBI Taxonomy" id="680279"/>
    <lineage>
        <taxon>Bacteria</taxon>
        <taxon>Pseudomonadati</taxon>
        <taxon>Pseudomonadota</taxon>
        <taxon>Gammaproteobacteria</taxon>
        <taxon>Alteromonadales</taxon>
        <taxon>Alteromonadaceae</taxon>
        <taxon>Agarivorans</taxon>
    </lineage>
</organism>
<reference evidence="3" key="1">
    <citation type="journal article" date="2019" name="Int. J. Syst. Evol. Microbiol.">
        <title>The Global Catalogue of Microorganisms (GCM) 10K type strain sequencing project: providing services to taxonomists for standard genome sequencing and annotation.</title>
        <authorList>
            <consortium name="The Broad Institute Genomics Platform"/>
            <consortium name="The Broad Institute Genome Sequencing Center for Infectious Disease"/>
            <person name="Wu L."/>
            <person name="Ma J."/>
        </authorList>
    </citation>
    <scope>NUCLEOTIDE SEQUENCE [LARGE SCALE GENOMIC DNA]</scope>
    <source>
        <strain evidence="3">CGMCC 1.10131</strain>
    </source>
</reference>
<evidence type="ECO:0000313" key="2">
    <source>
        <dbReference type="EMBL" id="GGB00761.1"/>
    </source>
</evidence>
<keyword evidence="3" id="KW-1185">Reference proteome</keyword>